<keyword evidence="2" id="KW-1185">Reference proteome</keyword>
<name>A0A194VBD5_CYTMA</name>
<dbReference type="Proteomes" id="UP000078576">
    <property type="component" value="Unassembled WGS sequence"/>
</dbReference>
<proteinExistence type="predicted"/>
<accession>A0A194VBD5</accession>
<evidence type="ECO:0000313" key="1">
    <source>
        <dbReference type="EMBL" id="KUI61280.1"/>
    </source>
</evidence>
<protein>
    <submittedName>
        <fullName evidence="1">Uncharacterized protein</fullName>
    </submittedName>
</protein>
<dbReference type="EMBL" id="KN714772">
    <property type="protein sequence ID" value="KUI61280.1"/>
    <property type="molecule type" value="Genomic_DNA"/>
</dbReference>
<gene>
    <name evidence="1" type="ORF">VP1G_08465</name>
</gene>
<sequence length="168" mass="17330">MSPGPVDAHGPAALREDLNGRVGQAVAVASALLEAHGEPRAAAAEGRAHELGALVQRLEGVLERLHADVDLALQLGQRGDLGLLVVGDGLSVGRAMLLGDMAALREGKKFGVGPREGPAVGVVASSSAESAPDQRNPSKRPLMRISHSGGLMSQIVESRSCMCGYLTR</sequence>
<dbReference type="AlphaFoldDB" id="A0A194VBD5"/>
<reference evidence="2" key="1">
    <citation type="submission" date="2014-12" db="EMBL/GenBank/DDBJ databases">
        <title>Genome Sequence of Valsa Canker Pathogens Uncovers a Specific Adaption of Colonization on Woody Bark.</title>
        <authorList>
            <person name="Yin Z."/>
            <person name="Liu H."/>
            <person name="Gao X."/>
            <person name="Li Z."/>
            <person name="Song N."/>
            <person name="Ke X."/>
            <person name="Dai Q."/>
            <person name="Wu Y."/>
            <person name="Sun Y."/>
            <person name="Xu J.-R."/>
            <person name="Kang Z.K."/>
            <person name="Wang L."/>
            <person name="Huang L."/>
        </authorList>
    </citation>
    <scope>NUCLEOTIDE SEQUENCE [LARGE SCALE GENOMIC DNA]</scope>
    <source>
        <strain evidence="2">SXYL134</strain>
    </source>
</reference>
<evidence type="ECO:0000313" key="2">
    <source>
        <dbReference type="Proteomes" id="UP000078576"/>
    </source>
</evidence>
<organism evidence="1 2">
    <name type="scientific">Cytospora mali</name>
    <name type="common">Apple Valsa canker fungus</name>
    <name type="synonym">Valsa mali</name>
    <dbReference type="NCBI Taxonomy" id="578113"/>
    <lineage>
        <taxon>Eukaryota</taxon>
        <taxon>Fungi</taxon>
        <taxon>Dikarya</taxon>
        <taxon>Ascomycota</taxon>
        <taxon>Pezizomycotina</taxon>
        <taxon>Sordariomycetes</taxon>
        <taxon>Sordariomycetidae</taxon>
        <taxon>Diaporthales</taxon>
        <taxon>Cytosporaceae</taxon>
        <taxon>Cytospora</taxon>
    </lineage>
</organism>